<dbReference type="GO" id="GO:0050660">
    <property type="term" value="F:flavin adenine dinucleotide binding"/>
    <property type="evidence" value="ECO:0007669"/>
    <property type="project" value="InterPro"/>
</dbReference>
<gene>
    <name evidence="3" type="ORF">CSW64_11020</name>
</gene>
<dbReference type="InterPro" id="IPR046373">
    <property type="entry name" value="Acyl-CoA_Oxase/DH_mid-dom_sf"/>
</dbReference>
<dbReference type="OrthoDB" id="7316074at2"/>
<dbReference type="GO" id="GO:0005737">
    <property type="term" value="C:cytoplasm"/>
    <property type="evidence" value="ECO:0007669"/>
    <property type="project" value="TreeGrafter"/>
</dbReference>
<proteinExistence type="predicted"/>
<dbReference type="Gene3D" id="2.40.110.10">
    <property type="entry name" value="Butyryl-CoA Dehydrogenase, subunit A, domain 2"/>
    <property type="match status" value="1"/>
</dbReference>
<reference evidence="3 4" key="1">
    <citation type="submission" date="2017-10" db="EMBL/GenBank/DDBJ databases">
        <title>Genome sequence of Caulobacter mirabilis FWC38.</title>
        <authorList>
            <person name="Fiebig A."/>
            <person name="Crosson S."/>
        </authorList>
    </citation>
    <scope>NUCLEOTIDE SEQUENCE [LARGE SCALE GENOMIC DNA]</scope>
    <source>
        <strain evidence="3 4">FWC 38</strain>
    </source>
</reference>
<dbReference type="RefSeq" id="WP_099622153.1">
    <property type="nucleotide sequence ID" value="NZ_CP024201.1"/>
</dbReference>
<dbReference type="Gene3D" id="1.10.540.10">
    <property type="entry name" value="Acyl-CoA dehydrogenase/oxidase, N-terminal domain"/>
    <property type="match status" value="1"/>
</dbReference>
<dbReference type="AlphaFoldDB" id="A0A2D2AY48"/>
<dbReference type="SUPFAM" id="SSF47203">
    <property type="entry name" value="Acyl-CoA dehydrogenase C-terminal domain-like"/>
    <property type="match status" value="1"/>
</dbReference>
<sequence>MADDSSGVALARPHIPAGDDWLTSDELKALTPQDLVARTTALKPLLAAHAREAEIARRPVQAVWDAVRKTGAFYHFVPRKYGGLEFDVDSFIDAMLPLGEACASTAWVTTFCVEHNWMAAQFPEAFQDETFGGAFPYIIAPGVTMPPGQATPVEGGYRLSGRWKWGTGVMNSDWILATGMVAGQTPPTILFFAFPTAEATVLDTWHVDGMAGTGSNDIAVKELFVPAHRVMNMGHMREGRAHGAQLYDNPIYRMPMLPFLAVTAAIPAVGAAHGAVKLFRERLQERVMHGTDQKQADKPAAQMRLARADVMAQTAEMLIREVARANVELGRRNRASEVEPRIALRLKIAYAMDLCRNAIRILAEASGSGAHFLDNPIQRALRDINVMSSHVVYDLDGALELHGRALIGLPPNSPVI</sequence>
<dbReference type="InterPro" id="IPR013107">
    <property type="entry name" value="Acyl-CoA_DH_C"/>
</dbReference>
<dbReference type="SUPFAM" id="SSF56645">
    <property type="entry name" value="Acyl-CoA dehydrogenase NM domain-like"/>
    <property type="match status" value="1"/>
</dbReference>
<feature type="domain" description="Acyl-CoA dehydrogenase C-terminal" evidence="2">
    <location>
        <begin position="263"/>
        <end position="393"/>
    </location>
</feature>
<dbReference type="Pfam" id="PF08028">
    <property type="entry name" value="Acyl-CoA_dh_2"/>
    <property type="match status" value="1"/>
</dbReference>
<accession>A0A2D2AY48</accession>
<dbReference type="Gene3D" id="1.20.140.10">
    <property type="entry name" value="Butyryl-CoA Dehydrogenase, subunit A, domain 3"/>
    <property type="match status" value="1"/>
</dbReference>
<keyword evidence="1" id="KW-0560">Oxidoreductase</keyword>
<dbReference type="InterPro" id="IPR036250">
    <property type="entry name" value="AcylCo_DH-like_C"/>
</dbReference>
<dbReference type="GO" id="GO:0016712">
    <property type="term" value="F:oxidoreductase activity, acting on paired donors, with incorporation or reduction of molecular oxygen, reduced flavin or flavoprotein as one donor, and incorporation of one atom of oxygen"/>
    <property type="evidence" value="ECO:0007669"/>
    <property type="project" value="TreeGrafter"/>
</dbReference>
<organism evidence="3 4">
    <name type="scientific">Caulobacter mirabilis</name>
    <dbReference type="NCBI Taxonomy" id="69666"/>
    <lineage>
        <taxon>Bacteria</taxon>
        <taxon>Pseudomonadati</taxon>
        <taxon>Pseudomonadota</taxon>
        <taxon>Alphaproteobacteria</taxon>
        <taxon>Caulobacterales</taxon>
        <taxon>Caulobacteraceae</taxon>
        <taxon>Caulobacter</taxon>
    </lineage>
</organism>
<dbReference type="PIRSF" id="PIRSF016578">
    <property type="entry name" value="HsaA"/>
    <property type="match status" value="1"/>
</dbReference>
<name>A0A2D2AY48_9CAUL</name>
<dbReference type="PANTHER" id="PTHR48083:SF19">
    <property type="entry name" value="FLAVIN-DEPENDENT MONOOXYGENASE, OXYGENASE SUBUNIT HSAA"/>
    <property type="match status" value="1"/>
</dbReference>
<protein>
    <recommendedName>
        <fullName evidence="2">Acyl-CoA dehydrogenase C-terminal domain-containing protein</fullName>
    </recommendedName>
</protein>
<dbReference type="EMBL" id="CP024201">
    <property type="protein sequence ID" value="ATQ42901.1"/>
    <property type="molecule type" value="Genomic_DNA"/>
</dbReference>
<dbReference type="KEGG" id="cmb:CSW64_11020"/>
<dbReference type="InterPro" id="IPR050741">
    <property type="entry name" value="Acyl-CoA_dehydrogenase"/>
</dbReference>
<evidence type="ECO:0000259" key="2">
    <source>
        <dbReference type="Pfam" id="PF08028"/>
    </source>
</evidence>
<dbReference type="PANTHER" id="PTHR48083">
    <property type="entry name" value="MEDIUM-CHAIN SPECIFIC ACYL-COA DEHYDROGENASE, MITOCHONDRIAL-RELATED"/>
    <property type="match status" value="1"/>
</dbReference>
<keyword evidence="4" id="KW-1185">Reference proteome</keyword>
<dbReference type="GO" id="GO:0033539">
    <property type="term" value="P:fatty acid beta-oxidation using acyl-CoA dehydrogenase"/>
    <property type="evidence" value="ECO:0007669"/>
    <property type="project" value="TreeGrafter"/>
</dbReference>
<dbReference type="InterPro" id="IPR037069">
    <property type="entry name" value="AcylCoA_DH/ox_N_sf"/>
</dbReference>
<evidence type="ECO:0000313" key="3">
    <source>
        <dbReference type="EMBL" id="ATQ42901.1"/>
    </source>
</evidence>
<evidence type="ECO:0000256" key="1">
    <source>
        <dbReference type="ARBA" id="ARBA00023002"/>
    </source>
</evidence>
<dbReference type="Proteomes" id="UP000228945">
    <property type="component" value="Chromosome"/>
</dbReference>
<dbReference type="GO" id="GO:0003995">
    <property type="term" value="F:acyl-CoA dehydrogenase activity"/>
    <property type="evidence" value="ECO:0007669"/>
    <property type="project" value="TreeGrafter"/>
</dbReference>
<evidence type="ECO:0000313" key="4">
    <source>
        <dbReference type="Proteomes" id="UP000228945"/>
    </source>
</evidence>
<dbReference type="InterPro" id="IPR009100">
    <property type="entry name" value="AcylCoA_DH/oxidase_NM_dom_sf"/>
</dbReference>